<feature type="signal peptide" evidence="1">
    <location>
        <begin position="1"/>
        <end position="21"/>
    </location>
</feature>
<evidence type="ECO:0000256" key="1">
    <source>
        <dbReference type="SAM" id="SignalP"/>
    </source>
</evidence>
<keyword evidence="1" id="KW-0732">Signal</keyword>
<dbReference type="InterPro" id="IPR027372">
    <property type="entry name" value="Phytase-like_dom"/>
</dbReference>
<feature type="domain" description="Phytase-like" evidence="2">
    <location>
        <begin position="62"/>
        <end position="304"/>
    </location>
</feature>
<feature type="chain" id="PRO_5030847491" description="Phytase-like domain-containing protein" evidence="1">
    <location>
        <begin position="22"/>
        <end position="332"/>
    </location>
</feature>
<dbReference type="PIRSF" id="PIRSF031900">
    <property type="entry name" value="UCP031900"/>
    <property type="match status" value="1"/>
</dbReference>
<evidence type="ECO:0000313" key="4">
    <source>
        <dbReference type="Proteomes" id="UP000537161"/>
    </source>
</evidence>
<proteinExistence type="predicted"/>
<protein>
    <recommendedName>
        <fullName evidence="2">Phytase-like domain-containing protein</fullName>
    </recommendedName>
</protein>
<dbReference type="AlphaFoldDB" id="A0A7W9B410"/>
<dbReference type="Proteomes" id="UP000537161">
    <property type="component" value="Unassembled WGS sequence"/>
</dbReference>
<reference evidence="3 4" key="1">
    <citation type="submission" date="2020-08" db="EMBL/GenBank/DDBJ databases">
        <title>Genomic Encyclopedia of Type Strains, Phase IV (KMG-IV): sequencing the most valuable type-strain genomes for metagenomic binning, comparative biology and taxonomic classification.</title>
        <authorList>
            <person name="Goeker M."/>
        </authorList>
    </citation>
    <scope>NUCLEOTIDE SEQUENCE [LARGE SCALE GENOMIC DNA]</scope>
    <source>
        <strain evidence="3 4">DSM 27163</strain>
    </source>
</reference>
<comment type="caution">
    <text evidence="3">The sequence shown here is derived from an EMBL/GenBank/DDBJ whole genome shotgun (WGS) entry which is preliminary data.</text>
</comment>
<dbReference type="Pfam" id="PF13449">
    <property type="entry name" value="Phytase-like"/>
    <property type="match status" value="1"/>
</dbReference>
<name>A0A7W9B410_9SPHN</name>
<evidence type="ECO:0000313" key="3">
    <source>
        <dbReference type="EMBL" id="MBB5705499.1"/>
    </source>
</evidence>
<keyword evidence="4" id="KW-1185">Reference proteome</keyword>
<accession>A0A7W9B410</accession>
<dbReference type="InterPro" id="IPR014567">
    <property type="entry name" value="UCP031900"/>
</dbReference>
<sequence>MRRLLPAALVFLALGPLPGAALRFPVPDLSQQASAHRLAVAPQTAGTMRFVRGWHLTSPNSRFGGFSGLAMPAPDRFELVSDSGWSASFTLGASDRLDDVHVAPLPRPRGHPQGKSSTDAESLFVDKNSGTMWIGLEGINQIWRLGPDFSRYEGRRALPHRPAWPINSGPEALTRLADGRTLVFSESADHDPRGGEALLYPGDPVADDRPPLRFFYDRQDKGELSDAAILPDGRVLLIHRKLGIAPFFTTIVALLDPADIRADGVVRSTQIGRVPKALADNFEGAAIAVADGRTWLWLVSDDNYNNWQRSLLLQFELVGLPPRRPDSKKAAR</sequence>
<dbReference type="RefSeq" id="WP_184095641.1">
    <property type="nucleotide sequence ID" value="NZ_JACIJH010000002.1"/>
</dbReference>
<dbReference type="EMBL" id="JACIJH010000002">
    <property type="protein sequence ID" value="MBB5705499.1"/>
    <property type="molecule type" value="Genomic_DNA"/>
</dbReference>
<evidence type="ECO:0000259" key="2">
    <source>
        <dbReference type="Pfam" id="PF13449"/>
    </source>
</evidence>
<organism evidence="3 4">
    <name type="scientific">Sphingopyxis panaciterrulae</name>
    <dbReference type="NCBI Taxonomy" id="462372"/>
    <lineage>
        <taxon>Bacteria</taxon>
        <taxon>Pseudomonadati</taxon>
        <taxon>Pseudomonadota</taxon>
        <taxon>Alphaproteobacteria</taxon>
        <taxon>Sphingomonadales</taxon>
        <taxon>Sphingomonadaceae</taxon>
        <taxon>Sphingopyxis</taxon>
    </lineage>
</organism>
<gene>
    <name evidence="3" type="ORF">FHR21_000832</name>
</gene>
<dbReference type="SUPFAM" id="SSF50956">
    <property type="entry name" value="Thermostable phytase (3-phytase)"/>
    <property type="match status" value="1"/>
</dbReference>